<dbReference type="EMBL" id="HBGO01025905">
    <property type="protein sequence ID" value="CAD9349122.1"/>
    <property type="molecule type" value="Transcribed_RNA"/>
</dbReference>
<protein>
    <submittedName>
        <fullName evidence="1">Uncharacterized protein</fullName>
    </submittedName>
</protein>
<organism evidence="1">
    <name type="scientific">Trieres chinensis</name>
    <name type="common">Marine centric diatom</name>
    <name type="synonym">Odontella sinensis</name>
    <dbReference type="NCBI Taxonomy" id="1514140"/>
    <lineage>
        <taxon>Eukaryota</taxon>
        <taxon>Sar</taxon>
        <taxon>Stramenopiles</taxon>
        <taxon>Ochrophyta</taxon>
        <taxon>Bacillariophyta</taxon>
        <taxon>Mediophyceae</taxon>
        <taxon>Biddulphiophycidae</taxon>
        <taxon>Eupodiscales</taxon>
        <taxon>Parodontellaceae</taxon>
        <taxon>Trieres</taxon>
    </lineage>
</organism>
<sequence length="180" mass="19801">MSILKSNQEIVSKAQDKSFLESEEEQMISELMCAQFSHPDGIRGFFTTYLTGEGDALADMEDVPKPLRDAMKQANLEDLASLACMNVIVPIASMSKLSDSTLVANAAHTAERAKHILRNMRGSVNVIRNCAAIYIVAMGIGDKNPEGHNELILFWNDLFAASNFTDKQKEDIASAFTDLL</sequence>
<name>A0A7S2EQW7_TRICV</name>
<proteinExistence type="predicted"/>
<reference evidence="1" key="1">
    <citation type="submission" date="2021-01" db="EMBL/GenBank/DDBJ databases">
        <authorList>
            <person name="Corre E."/>
            <person name="Pelletier E."/>
            <person name="Niang G."/>
            <person name="Scheremetjew M."/>
            <person name="Finn R."/>
            <person name="Kale V."/>
            <person name="Holt S."/>
            <person name="Cochrane G."/>
            <person name="Meng A."/>
            <person name="Brown T."/>
            <person name="Cohen L."/>
        </authorList>
    </citation>
    <scope>NUCLEOTIDE SEQUENCE</scope>
    <source>
        <strain evidence="1">Grunow 1884</strain>
    </source>
</reference>
<accession>A0A7S2EQW7</accession>
<dbReference type="AlphaFoldDB" id="A0A7S2EQW7"/>
<evidence type="ECO:0000313" key="1">
    <source>
        <dbReference type="EMBL" id="CAD9349122.1"/>
    </source>
</evidence>
<gene>
    <name evidence="1" type="ORF">OSIN01602_LOCUS14842</name>
</gene>